<dbReference type="EMBL" id="CAFBNC010000033">
    <property type="protein sequence ID" value="CAB4934229.1"/>
    <property type="molecule type" value="Genomic_DNA"/>
</dbReference>
<protein>
    <submittedName>
        <fullName evidence="1">Unannotated protein</fullName>
    </submittedName>
</protein>
<proteinExistence type="predicted"/>
<sequence>MTIFISILIAVLAGGVWALSLRRLRQRRQLIAAPKQVSRTLRAYTGGRWDAVIARAPGCLILSGGADDGEWRPAVELAFGHSLVQRDRCAEAIAHLERGLLLQSARRQAHGGDGSPTAAEAKMRHMLGYAYAATYQASAAIREYRRVLATPGLDPAIGTRVTAAIAALDQSD</sequence>
<accession>A0A6J7ITN1</accession>
<name>A0A6J7ITN1_9ZZZZ</name>
<evidence type="ECO:0000313" key="1">
    <source>
        <dbReference type="EMBL" id="CAB4934229.1"/>
    </source>
</evidence>
<dbReference type="SUPFAM" id="SSF48452">
    <property type="entry name" value="TPR-like"/>
    <property type="match status" value="1"/>
</dbReference>
<organism evidence="1">
    <name type="scientific">freshwater metagenome</name>
    <dbReference type="NCBI Taxonomy" id="449393"/>
    <lineage>
        <taxon>unclassified sequences</taxon>
        <taxon>metagenomes</taxon>
        <taxon>ecological metagenomes</taxon>
    </lineage>
</organism>
<reference evidence="1" key="1">
    <citation type="submission" date="2020-05" db="EMBL/GenBank/DDBJ databases">
        <authorList>
            <person name="Chiriac C."/>
            <person name="Salcher M."/>
            <person name="Ghai R."/>
            <person name="Kavagutti S V."/>
        </authorList>
    </citation>
    <scope>NUCLEOTIDE SEQUENCE</scope>
</reference>
<gene>
    <name evidence="1" type="ORF">UFOPK3733_00859</name>
</gene>
<dbReference type="AlphaFoldDB" id="A0A6J7ITN1"/>
<dbReference type="InterPro" id="IPR011990">
    <property type="entry name" value="TPR-like_helical_dom_sf"/>
</dbReference>